<evidence type="ECO:0000259" key="7">
    <source>
        <dbReference type="Pfam" id="PF17210"/>
    </source>
</evidence>
<evidence type="ECO:0000256" key="4">
    <source>
        <dbReference type="ARBA" id="ARBA00022737"/>
    </source>
</evidence>
<reference evidence="9" key="1">
    <citation type="submission" date="2017-09" db="EMBL/GenBank/DDBJ databases">
        <title>Depth-based differentiation of microbial function through sediment-hosted aquifers and enrichment of novel symbionts in the deep terrestrial subsurface.</title>
        <authorList>
            <person name="Probst A.J."/>
            <person name="Ladd B."/>
            <person name="Jarett J.K."/>
            <person name="Geller-Mcgrath D.E."/>
            <person name="Sieber C.M.K."/>
            <person name="Emerson J.B."/>
            <person name="Anantharaman K."/>
            <person name="Thomas B.C."/>
            <person name="Malmstrom R."/>
            <person name="Stieglmeier M."/>
            <person name="Klingl A."/>
            <person name="Woyke T."/>
            <person name="Ryan C.M."/>
            <person name="Banfield J.F."/>
        </authorList>
    </citation>
    <scope>NUCLEOTIDE SEQUENCE [LARGE SCALE GENOMIC DNA]</scope>
</reference>
<dbReference type="InterPro" id="IPR013517">
    <property type="entry name" value="FG-GAP"/>
</dbReference>
<dbReference type="InterPro" id="IPR033764">
    <property type="entry name" value="Sdr_B"/>
</dbReference>
<evidence type="ECO:0000256" key="5">
    <source>
        <dbReference type="ARBA" id="ARBA00023180"/>
    </source>
</evidence>
<dbReference type="InterPro" id="IPR013783">
    <property type="entry name" value="Ig-like_fold"/>
</dbReference>
<comment type="caution">
    <text evidence="8">The sequence shown here is derived from an EMBL/GenBank/DDBJ whole genome shotgun (WGS) entry which is preliminary data.</text>
</comment>
<keyword evidence="4" id="KW-0677">Repeat</keyword>
<dbReference type="InterPro" id="IPR038081">
    <property type="entry name" value="CalX-like_sf"/>
</dbReference>
<sequence length="980" mass="105560">MYKKFLFGAVALLTIFGIVGFSKIVLADTISEQKIYADDSHASYSFGTSVDVDGNYMVVGAENANNLAGRGAAYIYFWDGTSWVQQQKIVPNDAWTSDSFGHSVAISGEYIVVGAYGKSTKDDADGAVYVFHKIGTTWTQQAKLVASDGQFNDFMGRAVDISGDFIVAGADNDDDLGENSGSAYVFHRVGTTWTQQAKLKAIDGGYNNLFGSAVAIYGNDILIGAYWNNDGRGAAYLFNYNGSTWTQQQKIVAFDGQLSDRYAKYVDINSNYIVIASPSDDYMGSDSGSVYVYQRNGTNVVFQNKLYASTPISADNFGTSLALDGDNILVGAYAHGCCNNPGALYFFQNQNGAWNDISEILSDITTGTDLFAYDVALNGNNLVAGRPGDDTKGIEAGAVSVFHLILDVPQVGDLKGKVWYDENGNGNRDTSETYELKNIYISLYKDVDNSHSLTSGDTLLATQNSGNGLNNGSYMFGNLPVGDYLIQIDRADSDLNNSAINANRVYGLTTREVIATPVVAGQVADNLDFGFDEVEVRAFVSTNSIYESGVPTAEATLSFGILPISAFGITVNLSYSGDATSNIDYTKVESIYLPPFSSLTSTSSTSFVIKAIDDTIPESSELINVNVVSVSGAKNSIASPIVITIYDNDPIISQHGISGNIWVDNNTNGLKDIDDVVGLKNVEVKLYKDTDNSHTLTQTDNLVDTVNSDVFGNYSFNNLIDDSYIIVVNNASVTLKNDLANGNKTYGLTTFKELSLVLNNEDLSNNNFGFAIAKVSMTVDKSTISEDPTLGNSTNVTLHLSVPTAFETGMVFAYGGTAQAYMPVATANLDYTKFDYISIPAGSTTASFVIKAVQDTLPEYPEVFNVELVGAVNSSIDGLLKYTVVIYDDSCTLDFGISNTSPKLMCKTTSPSSTNGRSPGSNFSNLPSRLPEQAKLPVLPVQSKAPLAPIKQSVITKPAQKQVCSYVRNIRTRKLTYTCK</sequence>
<keyword evidence="3" id="KW-0732">Signal</keyword>
<dbReference type="SUPFAM" id="SSF117074">
    <property type="entry name" value="Hypothetical protein PA1324"/>
    <property type="match status" value="2"/>
</dbReference>
<comment type="subcellular location">
    <subcellularLocation>
        <location evidence="1">Secreted</location>
    </subcellularLocation>
</comment>
<dbReference type="PANTHER" id="PTHR36220">
    <property type="entry name" value="UNNAMED PRODUCT"/>
    <property type="match status" value="1"/>
</dbReference>
<proteinExistence type="predicted"/>
<dbReference type="SMART" id="SM00191">
    <property type="entry name" value="Int_alpha"/>
    <property type="match status" value="5"/>
</dbReference>
<protein>
    <recommendedName>
        <fullName evidence="7">SD-repeat containing protein B domain-containing protein</fullName>
    </recommendedName>
</protein>
<dbReference type="SUPFAM" id="SSF50965">
    <property type="entry name" value="Galactose oxidase, central domain"/>
    <property type="match status" value="1"/>
</dbReference>
<organism evidence="8 9">
    <name type="scientific">Candidatus Magasanikbacteria bacterium CG10_big_fil_rev_8_21_14_0_10_36_16</name>
    <dbReference type="NCBI Taxonomy" id="1974645"/>
    <lineage>
        <taxon>Bacteria</taxon>
        <taxon>Candidatus Magasanikiibacteriota</taxon>
    </lineage>
</organism>
<dbReference type="InterPro" id="IPR028994">
    <property type="entry name" value="Integrin_alpha_N"/>
</dbReference>
<dbReference type="Gene3D" id="2.130.10.130">
    <property type="entry name" value="Integrin alpha, N-terminal"/>
    <property type="match status" value="3"/>
</dbReference>
<feature type="region of interest" description="Disordered" evidence="6">
    <location>
        <begin position="907"/>
        <end position="926"/>
    </location>
</feature>
<dbReference type="EMBL" id="PFBU01000084">
    <property type="protein sequence ID" value="PIR77920.1"/>
    <property type="molecule type" value="Genomic_DNA"/>
</dbReference>
<dbReference type="PANTHER" id="PTHR36220:SF1">
    <property type="entry name" value="GAMMA TUBULIN COMPLEX COMPONENT C-TERMINAL DOMAIN-CONTAINING PROTEIN"/>
    <property type="match status" value="1"/>
</dbReference>
<gene>
    <name evidence="8" type="ORF">COU28_04395</name>
</gene>
<dbReference type="Proteomes" id="UP000230852">
    <property type="component" value="Unassembled WGS sequence"/>
</dbReference>
<dbReference type="Pfam" id="PF17210">
    <property type="entry name" value="SdrD_B"/>
    <property type="match status" value="1"/>
</dbReference>
<dbReference type="Gene3D" id="2.60.40.2030">
    <property type="match status" value="2"/>
</dbReference>
<keyword evidence="2" id="KW-0964">Secreted</keyword>
<evidence type="ECO:0000313" key="8">
    <source>
        <dbReference type="EMBL" id="PIR77920.1"/>
    </source>
</evidence>
<dbReference type="Gene3D" id="2.60.40.10">
    <property type="entry name" value="Immunoglobulins"/>
    <property type="match status" value="2"/>
</dbReference>
<evidence type="ECO:0000256" key="3">
    <source>
        <dbReference type="ARBA" id="ARBA00022729"/>
    </source>
</evidence>
<name>A0A2H0TXG8_9BACT</name>
<dbReference type="AlphaFoldDB" id="A0A2H0TXG8"/>
<evidence type="ECO:0000256" key="1">
    <source>
        <dbReference type="ARBA" id="ARBA00004613"/>
    </source>
</evidence>
<dbReference type="InterPro" id="IPR013519">
    <property type="entry name" value="Int_alpha_beta-p"/>
</dbReference>
<dbReference type="SUPFAM" id="SSF141072">
    <property type="entry name" value="CalX-like"/>
    <property type="match status" value="2"/>
</dbReference>
<dbReference type="Pfam" id="PF14312">
    <property type="entry name" value="FG-GAP_2"/>
    <property type="match status" value="7"/>
</dbReference>
<evidence type="ECO:0000256" key="6">
    <source>
        <dbReference type="SAM" id="MobiDB-lite"/>
    </source>
</evidence>
<dbReference type="GO" id="GO:0005576">
    <property type="term" value="C:extracellular region"/>
    <property type="evidence" value="ECO:0007669"/>
    <property type="project" value="UniProtKB-SubCell"/>
</dbReference>
<dbReference type="InterPro" id="IPR011043">
    <property type="entry name" value="Gal_Oxase/kelch_b-propeller"/>
</dbReference>
<feature type="domain" description="SD-repeat containing protein B" evidence="7">
    <location>
        <begin position="660"/>
        <end position="732"/>
    </location>
</feature>
<evidence type="ECO:0000256" key="2">
    <source>
        <dbReference type="ARBA" id="ARBA00022525"/>
    </source>
</evidence>
<accession>A0A2H0TXG8</accession>
<evidence type="ECO:0000313" key="9">
    <source>
        <dbReference type="Proteomes" id="UP000230852"/>
    </source>
</evidence>
<keyword evidence="5" id="KW-0325">Glycoprotein</keyword>